<evidence type="ECO:0000313" key="7">
    <source>
        <dbReference type="Proteomes" id="UP000281391"/>
    </source>
</evidence>
<protein>
    <recommendedName>
        <fullName evidence="3">diguanylate cyclase</fullName>
        <ecNumber evidence="3">2.7.7.65</ecNumber>
    </recommendedName>
</protein>
<reference evidence="6 7" key="1">
    <citation type="submission" date="2018-12" db="EMBL/GenBank/DDBJ databases">
        <authorList>
            <consortium name="Pathogen Informatics"/>
        </authorList>
    </citation>
    <scope>NUCLEOTIDE SEQUENCE [LARGE SCALE GENOMIC DNA]</scope>
    <source>
        <strain evidence="6 7">NCTC11214</strain>
    </source>
</reference>
<dbReference type="PANTHER" id="PTHR45138">
    <property type="entry name" value="REGULATORY COMPONENTS OF SENSORY TRANSDUCTION SYSTEM"/>
    <property type="match status" value="1"/>
</dbReference>
<dbReference type="SMART" id="SM00267">
    <property type="entry name" value="GGDEF"/>
    <property type="match status" value="1"/>
</dbReference>
<evidence type="ECO:0000256" key="4">
    <source>
        <dbReference type="ARBA" id="ARBA00034247"/>
    </source>
</evidence>
<sequence>MALKSEITRSARNARSVALLMLDIDYFKQYNDIYGHVAGDRCLQQLGQLLQNLSTRTGDVIARYGGEELAIILPDTDNAGALAVAERLLTQVRQLHIPHSGSPLGMITVSIGLCAKVPQRYGDTPISLVNQADGALYEAKENGKNRVCSG</sequence>
<dbReference type="InterPro" id="IPR043128">
    <property type="entry name" value="Rev_trsase/Diguanyl_cyclase"/>
</dbReference>
<dbReference type="FunFam" id="3.30.70.270:FF:000001">
    <property type="entry name" value="Diguanylate cyclase domain protein"/>
    <property type="match status" value="1"/>
</dbReference>
<dbReference type="KEGG" id="sof:NCTC11214_03728"/>
<dbReference type="InterPro" id="IPR050469">
    <property type="entry name" value="Diguanylate_Cyclase"/>
</dbReference>
<evidence type="ECO:0000256" key="3">
    <source>
        <dbReference type="ARBA" id="ARBA00012528"/>
    </source>
</evidence>
<feature type="domain" description="GGDEF" evidence="5">
    <location>
        <begin position="15"/>
        <end position="150"/>
    </location>
</feature>
<dbReference type="Proteomes" id="UP000281391">
    <property type="component" value="Chromosome"/>
</dbReference>
<evidence type="ECO:0000256" key="2">
    <source>
        <dbReference type="ARBA" id="ARBA00004665"/>
    </source>
</evidence>
<dbReference type="PROSITE" id="PS50887">
    <property type="entry name" value="GGDEF"/>
    <property type="match status" value="1"/>
</dbReference>
<dbReference type="InterPro" id="IPR000160">
    <property type="entry name" value="GGDEF_dom"/>
</dbReference>
<comment type="pathway">
    <text evidence="2">Purine metabolism; 3',5'-cyclic di-GMP biosynthesis.</text>
</comment>
<gene>
    <name evidence="6" type="primary">cph2_2</name>
    <name evidence="6" type="ORF">NCTC11214_03728</name>
</gene>
<dbReference type="SUPFAM" id="SSF55073">
    <property type="entry name" value="Nucleotide cyclase"/>
    <property type="match status" value="1"/>
</dbReference>
<dbReference type="NCBIfam" id="TIGR00254">
    <property type="entry name" value="GGDEF"/>
    <property type="match status" value="1"/>
</dbReference>
<accession>A0A447KVH9</accession>
<dbReference type="AlphaFoldDB" id="A0A447KVH9"/>
<dbReference type="Gene3D" id="3.30.70.270">
    <property type="match status" value="1"/>
</dbReference>
<dbReference type="EMBL" id="LR134117">
    <property type="protein sequence ID" value="VDZ61373.1"/>
    <property type="molecule type" value="Genomic_DNA"/>
</dbReference>
<dbReference type="GO" id="GO:0005886">
    <property type="term" value="C:plasma membrane"/>
    <property type="evidence" value="ECO:0007669"/>
    <property type="project" value="TreeGrafter"/>
</dbReference>
<comment type="catalytic activity">
    <reaction evidence="4">
        <text>2 GTP = 3',3'-c-di-GMP + 2 diphosphate</text>
        <dbReference type="Rhea" id="RHEA:24898"/>
        <dbReference type="ChEBI" id="CHEBI:33019"/>
        <dbReference type="ChEBI" id="CHEBI:37565"/>
        <dbReference type="ChEBI" id="CHEBI:58805"/>
        <dbReference type="EC" id="2.7.7.65"/>
    </reaction>
</comment>
<dbReference type="GO" id="GO:1902201">
    <property type="term" value="P:negative regulation of bacterial-type flagellum-dependent cell motility"/>
    <property type="evidence" value="ECO:0007669"/>
    <property type="project" value="TreeGrafter"/>
</dbReference>
<dbReference type="Pfam" id="PF00990">
    <property type="entry name" value="GGDEF"/>
    <property type="match status" value="1"/>
</dbReference>
<comment type="cofactor">
    <cofactor evidence="1">
        <name>Mg(2+)</name>
        <dbReference type="ChEBI" id="CHEBI:18420"/>
    </cofactor>
</comment>
<evidence type="ECO:0000256" key="1">
    <source>
        <dbReference type="ARBA" id="ARBA00001946"/>
    </source>
</evidence>
<dbReference type="InterPro" id="IPR029787">
    <property type="entry name" value="Nucleotide_cyclase"/>
</dbReference>
<dbReference type="PANTHER" id="PTHR45138:SF9">
    <property type="entry name" value="DIGUANYLATE CYCLASE DGCM-RELATED"/>
    <property type="match status" value="1"/>
</dbReference>
<dbReference type="GO" id="GO:0052621">
    <property type="term" value="F:diguanylate cyclase activity"/>
    <property type="evidence" value="ECO:0007669"/>
    <property type="project" value="UniProtKB-EC"/>
</dbReference>
<dbReference type="GO" id="GO:0043709">
    <property type="term" value="P:cell adhesion involved in single-species biofilm formation"/>
    <property type="evidence" value="ECO:0007669"/>
    <property type="project" value="TreeGrafter"/>
</dbReference>
<evidence type="ECO:0000259" key="5">
    <source>
        <dbReference type="PROSITE" id="PS50887"/>
    </source>
</evidence>
<proteinExistence type="predicted"/>
<dbReference type="CDD" id="cd01949">
    <property type="entry name" value="GGDEF"/>
    <property type="match status" value="1"/>
</dbReference>
<organism evidence="6 7">
    <name type="scientific">Serratia odorifera</name>
    <dbReference type="NCBI Taxonomy" id="618"/>
    <lineage>
        <taxon>Bacteria</taxon>
        <taxon>Pseudomonadati</taxon>
        <taxon>Pseudomonadota</taxon>
        <taxon>Gammaproteobacteria</taxon>
        <taxon>Enterobacterales</taxon>
        <taxon>Yersiniaceae</taxon>
        <taxon>Serratia</taxon>
    </lineage>
</organism>
<evidence type="ECO:0000313" key="6">
    <source>
        <dbReference type="EMBL" id="VDZ61373.1"/>
    </source>
</evidence>
<dbReference type="EC" id="2.7.7.65" evidence="3"/>
<name>A0A447KVH9_SEROD</name>